<dbReference type="InterPro" id="IPR001223">
    <property type="entry name" value="Glyco_hydro18_cat"/>
</dbReference>
<dbReference type="InterPro" id="IPR001579">
    <property type="entry name" value="Glyco_hydro_18_chit_AS"/>
</dbReference>
<keyword evidence="3 4" id="KW-0326">Glycosidase</keyword>
<keyword evidence="6" id="KW-0732">Signal</keyword>
<evidence type="ECO:0000256" key="5">
    <source>
        <dbReference type="RuleBase" id="RU004453"/>
    </source>
</evidence>
<keyword evidence="9" id="KW-1185">Reference proteome</keyword>
<comment type="caution">
    <text evidence="8">The sequence shown here is derived from an EMBL/GenBank/DDBJ whole genome shotgun (WGS) entry which is preliminary data.</text>
</comment>
<dbReference type="OrthoDB" id="5172397at2"/>
<feature type="domain" description="GH18" evidence="7">
    <location>
        <begin position="38"/>
        <end position="370"/>
    </location>
</feature>
<dbReference type="InterPro" id="IPR050542">
    <property type="entry name" value="Glycosyl_Hydrlase18_Chitinase"/>
</dbReference>
<dbReference type="InterPro" id="IPR011583">
    <property type="entry name" value="Chitinase_II/V-like_cat"/>
</dbReference>
<dbReference type="EC" id="3.2.1.14" evidence="1"/>
<evidence type="ECO:0000313" key="8">
    <source>
        <dbReference type="EMBL" id="TDP95147.1"/>
    </source>
</evidence>
<dbReference type="GO" id="GO:0008061">
    <property type="term" value="F:chitin binding"/>
    <property type="evidence" value="ECO:0007669"/>
    <property type="project" value="InterPro"/>
</dbReference>
<evidence type="ECO:0000256" key="3">
    <source>
        <dbReference type="ARBA" id="ARBA00023295"/>
    </source>
</evidence>
<dbReference type="InterPro" id="IPR017853">
    <property type="entry name" value="GH"/>
</dbReference>
<dbReference type="CDD" id="cd02871">
    <property type="entry name" value="GH18_chitinase_D-like"/>
    <property type="match status" value="1"/>
</dbReference>
<evidence type="ECO:0000256" key="2">
    <source>
        <dbReference type="ARBA" id="ARBA00022801"/>
    </source>
</evidence>
<feature type="signal peptide" evidence="6">
    <location>
        <begin position="1"/>
        <end position="24"/>
    </location>
</feature>
<evidence type="ECO:0000259" key="7">
    <source>
        <dbReference type="PROSITE" id="PS51910"/>
    </source>
</evidence>
<evidence type="ECO:0000313" key="9">
    <source>
        <dbReference type="Proteomes" id="UP000295444"/>
    </source>
</evidence>
<reference evidence="8 9" key="1">
    <citation type="submission" date="2019-03" db="EMBL/GenBank/DDBJ databases">
        <title>Genomic Encyclopedia of Type Strains, Phase IV (KMG-IV): sequencing the most valuable type-strain genomes for metagenomic binning, comparative biology and taxonomic classification.</title>
        <authorList>
            <person name="Goeker M."/>
        </authorList>
    </citation>
    <scope>NUCLEOTIDE SEQUENCE [LARGE SCALE GENOMIC DNA]</scope>
    <source>
        <strain evidence="8 9">DSM 45361</strain>
    </source>
</reference>
<dbReference type="GO" id="GO:0005975">
    <property type="term" value="P:carbohydrate metabolic process"/>
    <property type="evidence" value="ECO:0007669"/>
    <property type="project" value="InterPro"/>
</dbReference>
<gene>
    <name evidence="8" type="ORF">EV186_105379</name>
</gene>
<evidence type="ECO:0000256" key="6">
    <source>
        <dbReference type="SAM" id="SignalP"/>
    </source>
</evidence>
<name>A0A4R6S7C9_LABRH</name>
<dbReference type="Gene3D" id="3.20.20.80">
    <property type="entry name" value="Glycosidases"/>
    <property type="match status" value="1"/>
</dbReference>
<dbReference type="Proteomes" id="UP000295444">
    <property type="component" value="Unassembled WGS sequence"/>
</dbReference>
<organism evidence="8 9">
    <name type="scientific">Labedaea rhizosphaerae</name>
    <dbReference type="NCBI Taxonomy" id="598644"/>
    <lineage>
        <taxon>Bacteria</taxon>
        <taxon>Bacillati</taxon>
        <taxon>Actinomycetota</taxon>
        <taxon>Actinomycetes</taxon>
        <taxon>Pseudonocardiales</taxon>
        <taxon>Pseudonocardiaceae</taxon>
        <taxon>Labedaea</taxon>
    </lineage>
</organism>
<sequence length="370" mass="38863">MAPTLVLRALAAALAGAVITPAVMAPAAAAQPAIQAGHQLVGYLHASFGNGAGYVPIADVPQAWTVIDLAFADSTGDGTVVFTRCQPAECAGVESDADFQAGIRAQQAKGKKVVISIGGANGEVQLTNAAQATNFVTSVSAIIDRWGLDGVDIDFENQSLKLDAGDSDFAHPTTPVVVNLISALQQLKDRYGAGFMLTMAPETFFVQLGYQFYGPGPQGAQDPRAGAYLPVIYAMRDSLTLLTVQNYNSGPIMGLDNQYHQMGTAEFPIAMTDMLLAGFPVAGNTAHVFPALRPDQVAIGLPAGQNAGNGWLGPDRVTQALDCLTKGANCGSYATHGTHADLAGLMTWSVNWDRFGSWQFQNTFTGYFGQ</sequence>
<evidence type="ECO:0000256" key="1">
    <source>
        <dbReference type="ARBA" id="ARBA00012729"/>
    </source>
</evidence>
<dbReference type="PANTHER" id="PTHR45708">
    <property type="entry name" value="ENDOCHITINASE"/>
    <property type="match status" value="1"/>
</dbReference>
<dbReference type="PANTHER" id="PTHR45708:SF49">
    <property type="entry name" value="ENDOCHITINASE"/>
    <property type="match status" value="1"/>
</dbReference>
<dbReference type="PROSITE" id="PS01095">
    <property type="entry name" value="GH18_1"/>
    <property type="match status" value="1"/>
</dbReference>
<dbReference type="SMART" id="SM00636">
    <property type="entry name" value="Glyco_18"/>
    <property type="match status" value="1"/>
</dbReference>
<feature type="chain" id="PRO_5039189920" description="chitinase" evidence="6">
    <location>
        <begin position="25"/>
        <end position="370"/>
    </location>
</feature>
<proteinExistence type="inferred from homology"/>
<evidence type="ECO:0000256" key="4">
    <source>
        <dbReference type="RuleBase" id="RU000489"/>
    </source>
</evidence>
<keyword evidence="2 4" id="KW-0378">Hydrolase</keyword>
<dbReference type="AlphaFoldDB" id="A0A4R6S7C9"/>
<protein>
    <recommendedName>
        <fullName evidence="1">chitinase</fullName>
        <ecNumber evidence="1">3.2.1.14</ecNumber>
    </recommendedName>
</protein>
<dbReference type="Pfam" id="PF00704">
    <property type="entry name" value="Glyco_hydro_18"/>
    <property type="match status" value="1"/>
</dbReference>
<comment type="similarity">
    <text evidence="5">Belongs to the glycosyl hydrolase 18 family.</text>
</comment>
<accession>A0A4R6S7C9</accession>
<dbReference type="RefSeq" id="WP_133852524.1">
    <property type="nucleotide sequence ID" value="NZ_SNXZ01000005.1"/>
</dbReference>
<dbReference type="PROSITE" id="PS51910">
    <property type="entry name" value="GH18_2"/>
    <property type="match status" value="1"/>
</dbReference>
<dbReference type="EMBL" id="SNXZ01000005">
    <property type="protein sequence ID" value="TDP95147.1"/>
    <property type="molecule type" value="Genomic_DNA"/>
</dbReference>
<dbReference type="GO" id="GO:0008843">
    <property type="term" value="F:endochitinase activity"/>
    <property type="evidence" value="ECO:0007669"/>
    <property type="project" value="UniProtKB-EC"/>
</dbReference>
<dbReference type="SUPFAM" id="SSF51445">
    <property type="entry name" value="(Trans)glycosidases"/>
    <property type="match status" value="1"/>
</dbReference>